<dbReference type="EMBL" id="CP077365">
    <property type="protein sequence ID" value="QXB46041.1"/>
    <property type="molecule type" value="Genomic_DNA"/>
</dbReference>
<dbReference type="Proteomes" id="UP000683517">
    <property type="component" value="Chromosome"/>
</dbReference>
<name>A0ABX8L321_9GAMM</name>
<evidence type="ECO:0000256" key="1">
    <source>
        <dbReference type="SAM" id="Phobius"/>
    </source>
</evidence>
<sequence length="71" mass="8280">MKTDQIILVIVASFAFYFAVKFLMQWLVGEYNHGAVVEWMRRGFAFGLGFIFSMLVMIVIVHILRGLMNEY</sequence>
<keyword evidence="3" id="KW-1185">Reference proteome</keyword>
<accession>A0ABX8L321</accession>
<gene>
    <name evidence="2" type="ORF">I6L30_16745</name>
</gene>
<protein>
    <submittedName>
        <fullName evidence="2">Uncharacterized protein</fullName>
    </submittedName>
</protein>
<keyword evidence="1" id="KW-1133">Transmembrane helix</keyword>
<proteinExistence type="predicted"/>
<evidence type="ECO:0000313" key="3">
    <source>
        <dbReference type="Proteomes" id="UP000683517"/>
    </source>
</evidence>
<feature type="transmembrane region" description="Helical" evidence="1">
    <location>
        <begin position="7"/>
        <end position="24"/>
    </location>
</feature>
<keyword evidence="1" id="KW-0812">Transmembrane</keyword>
<dbReference type="RefSeq" id="WP_216984760.1">
    <property type="nucleotide sequence ID" value="NZ_CP077365.1"/>
</dbReference>
<reference evidence="2 3" key="1">
    <citation type="submission" date="2021-06" db="EMBL/GenBank/DDBJ databases">
        <title>FDA dAtabase for Regulatory Grade micrObial Sequences (FDA-ARGOS): Supporting development and validation of Infectious Disease Dx tests.</title>
        <authorList>
            <person name="Sproer C."/>
            <person name="Gronow S."/>
            <person name="Severitt S."/>
            <person name="Schroder I."/>
            <person name="Tallon L."/>
            <person name="Sadzewicz L."/>
            <person name="Zhao X."/>
            <person name="Boylan J."/>
            <person name="Ott S."/>
            <person name="Bowen H."/>
            <person name="Vavikolanu K."/>
            <person name="Mehta A."/>
            <person name="Aluvathingal J."/>
            <person name="Nadendla S."/>
            <person name="Lowell S."/>
            <person name="Myers T."/>
            <person name="Yan Y."/>
        </authorList>
    </citation>
    <scope>NUCLEOTIDE SEQUENCE [LARGE SCALE GENOMIC DNA]</scope>
    <source>
        <strain evidence="2 3">FDAARGOS 1400</strain>
    </source>
</reference>
<evidence type="ECO:0000313" key="2">
    <source>
        <dbReference type="EMBL" id="QXB46041.1"/>
    </source>
</evidence>
<keyword evidence="1" id="KW-0472">Membrane</keyword>
<feature type="transmembrane region" description="Helical" evidence="1">
    <location>
        <begin position="44"/>
        <end position="64"/>
    </location>
</feature>
<organism evidence="2 3">
    <name type="scientific">Acinetobacter seifertii</name>
    <dbReference type="NCBI Taxonomy" id="1530123"/>
    <lineage>
        <taxon>Bacteria</taxon>
        <taxon>Pseudomonadati</taxon>
        <taxon>Pseudomonadota</taxon>
        <taxon>Gammaproteobacteria</taxon>
        <taxon>Moraxellales</taxon>
        <taxon>Moraxellaceae</taxon>
        <taxon>Acinetobacter</taxon>
        <taxon>Acinetobacter calcoaceticus/baumannii complex</taxon>
    </lineage>
</organism>